<proteinExistence type="inferred from homology"/>
<evidence type="ECO:0000256" key="1">
    <source>
        <dbReference type="ARBA" id="ARBA00004939"/>
    </source>
</evidence>
<dbReference type="Gene3D" id="3.20.20.70">
    <property type="entry name" value="Aldolase class I"/>
    <property type="match status" value="1"/>
</dbReference>
<accession>A0ABS7YGD8</accession>
<dbReference type="InterPro" id="IPR035990">
    <property type="entry name" value="TIM_sf"/>
</dbReference>
<feature type="active site" description="Electrophile" evidence="7">
    <location>
        <position position="97"/>
    </location>
</feature>
<comment type="function">
    <text evidence="7">Involved in the gluconeogenesis. Catalyzes stereospecifically the conversion of dihydroxyacetone phosphate (DHAP) to D-glyceraldehyde-3-phosphate (G3P).</text>
</comment>
<dbReference type="InterPro" id="IPR020861">
    <property type="entry name" value="Triosephosphate_isomerase_AS"/>
</dbReference>
<dbReference type="HAMAP" id="MF_00147_B">
    <property type="entry name" value="TIM_B"/>
    <property type="match status" value="1"/>
</dbReference>
<evidence type="ECO:0000256" key="6">
    <source>
        <dbReference type="ARBA" id="ARBA00023235"/>
    </source>
</evidence>
<comment type="subunit">
    <text evidence="7 8">Homodimer.</text>
</comment>
<comment type="caution">
    <text evidence="9">The sequence shown here is derived from an EMBL/GenBank/DDBJ whole genome shotgun (WGS) entry which is preliminary data.</text>
</comment>
<keyword evidence="10" id="KW-1185">Reference proteome</keyword>
<comment type="similarity">
    <text evidence="2 7 8">Belongs to the triosephosphate isomerase family.</text>
</comment>
<gene>
    <name evidence="7 9" type="primary">tpiA</name>
    <name evidence="9" type="ORF">LDJ79_01325</name>
</gene>
<comment type="pathway">
    <text evidence="1">Carbohydrate metabolism; erythritol degradation.</text>
</comment>
<feature type="binding site" evidence="7">
    <location>
        <begin position="9"/>
        <end position="11"/>
    </location>
    <ligand>
        <name>substrate</name>
    </ligand>
</feature>
<comment type="subcellular location">
    <subcellularLocation>
        <location evidence="7 8">Cytoplasm</location>
    </subcellularLocation>
</comment>
<reference evidence="10" key="1">
    <citation type="submission" date="2023-07" db="EMBL/GenBank/DDBJ databases">
        <title>Molecular identification of indigenous halophilic bacteria isolated from red sea cost, biodegradation of synthetic dyes and assessment of degraded metabolite toxicity.</title>
        <authorList>
            <person name="Chaieb K."/>
            <person name="Altayb H.N."/>
        </authorList>
    </citation>
    <scope>NUCLEOTIDE SEQUENCE [LARGE SCALE GENOMIC DNA]</scope>
    <source>
        <strain evidence="10">K20</strain>
    </source>
</reference>
<keyword evidence="4 7" id="KW-0963">Cytoplasm</keyword>
<protein>
    <recommendedName>
        <fullName evidence="7 8">Triosephosphate isomerase</fullName>
        <shortName evidence="7">TIM</shortName>
        <shortName evidence="7">TPI</shortName>
        <ecNumber evidence="7 8">5.3.1.1</ecNumber>
    </recommendedName>
    <alternativeName>
        <fullName evidence="7">Triose-phosphate isomerase</fullName>
    </alternativeName>
</protein>
<evidence type="ECO:0000313" key="10">
    <source>
        <dbReference type="Proteomes" id="UP001199044"/>
    </source>
</evidence>
<keyword evidence="5 7" id="KW-0324">Glycolysis</keyword>
<dbReference type="Proteomes" id="UP001199044">
    <property type="component" value="Unassembled WGS sequence"/>
</dbReference>
<dbReference type="PROSITE" id="PS00171">
    <property type="entry name" value="TIM_1"/>
    <property type="match status" value="1"/>
</dbReference>
<dbReference type="InterPro" id="IPR000652">
    <property type="entry name" value="Triosephosphate_isomerase"/>
</dbReference>
<feature type="binding site" evidence="7">
    <location>
        <position position="214"/>
    </location>
    <ligand>
        <name>substrate</name>
    </ligand>
</feature>
<dbReference type="PANTHER" id="PTHR21139:SF42">
    <property type="entry name" value="TRIOSEPHOSPHATE ISOMERASE"/>
    <property type="match status" value="1"/>
</dbReference>
<organism evidence="9 10">
    <name type="scientific">Vibrio tritonius</name>
    <dbReference type="NCBI Taxonomy" id="1435069"/>
    <lineage>
        <taxon>Bacteria</taxon>
        <taxon>Pseudomonadati</taxon>
        <taxon>Pseudomonadota</taxon>
        <taxon>Gammaproteobacteria</taxon>
        <taxon>Vibrionales</taxon>
        <taxon>Vibrionaceae</taxon>
        <taxon>Vibrio</taxon>
    </lineage>
</organism>
<dbReference type="PROSITE" id="PS51440">
    <property type="entry name" value="TIM_2"/>
    <property type="match status" value="1"/>
</dbReference>
<evidence type="ECO:0000256" key="5">
    <source>
        <dbReference type="ARBA" id="ARBA00023152"/>
    </source>
</evidence>
<keyword evidence="3 7" id="KW-0312">Gluconeogenesis</keyword>
<dbReference type="GO" id="GO:0004807">
    <property type="term" value="F:triose-phosphate isomerase activity"/>
    <property type="evidence" value="ECO:0007669"/>
    <property type="project" value="UniProtKB-EC"/>
</dbReference>
<dbReference type="PANTHER" id="PTHR21139">
    <property type="entry name" value="TRIOSEPHOSPHATE ISOMERASE"/>
    <property type="match status" value="1"/>
</dbReference>
<evidence type="ECO:0000256" key="2">
    <source>
        <dbReference type="ARBA" id="ARBA00007422"/>
    </source>
</evidence>
<evidence type="ECO:0000313" key="9">
    <source>
        <dbReference type="EMBL" id="MCA2014731.1"/>
    </source>
</evidence>
<evidence type="ECO:0000256" key="8">
    <source>
        <dbReference type="RuleBase" id="RU363013"/>
    </source>
</evidence>
<evidence type="ECO:0000256" key="3">
    <source>
        <dbReference type="ARBA" id="ARBA00022432"/>
    </source>
</evidence>
<feature type="active site" description="Proton acceptor" evidence="7">
    <location>
        <position position="169"/>
    </location>
</feature>
<dbReference type="Pfam" id="PF00121">
    <property type="entry name" value="TIM"/>
    <property type="match status" value="1"/>
</dbReference>
<comment type="pathway">
    <text evidence="7 8">Carbohydrate biosynthesis; gluconeogenesis.</text>
</comment>
<evidence type="ECO:0000256" key="7">
    <source>
        <dbReference type="HAMAP-Rule" id="MF_00147"/>
    </source>
</evidence>
<dbReference type="NCBIfam" id="TIGR00419">
    <property type="entry name" value="tim"/>
    <property type="match status" value="1"/>
</dbReference>
<dbReference type="EMBL" id="JAIWIU010000006">
    <property type="protein sequence ID" value="MCA2014731.1"/>
    <property type="molecule type" value="Genomic_DNA"/>
</dbReference>
<comment type="pathway">
    <text evidence="7 8">Carbohydrate degradation; glycolysis; D-glyceraldehyde 3-phosphate from glycerone phosphate: step 1/1.</text>
</comment>
<feature type="binding site" evidence="7">
    <location>
        <position position="175"/>
    </location>
    <ligand>
        <name>substrate</name>
    </ligand>
</feature>
<dbReference type="CDD" id="cd00311">
    <property type="entry name" value="TIM"/>
    <property type="match status" value="1"/>
</dbReference>
<feature type="binding site" evidence="7">
    <location>
        <begin position="235"/>
        <end position="236"/>
    </location>
    <ligand>
        <name>substrate</name>
    </ligand>
</feature>
<dbReference type="RefSeq" id="WP_225249328.1">
    <property type="nucleotide sequence ID" value="NZ_JAIWIU010000006.1"/>
</dbReference>
<keyword evidence="6 7" id="KW-0413">Isomerase</keyword>
<evidence type="ECO:0000256" key="4">
    <source>
        <dbReference type="ARBA" id="ARBA00022490"/>
    </source>
</evidence>
<dbReference type="EC" id="5.3.1.1" evidence="7 8"/>
<dbReference type="SUPFAM" id="SSF51351">
    <property type="entry name" value="Triosephosphate isomerase (TIM)"/>
    <property type="match status" value="1"/>
</dbReference>
<dbReference type="InterPro" id="IPR022896">
    <property type="entry name" value="TrioseP_Isoase_bac/euk"/>
</dbReference>
<name>A0ABS7YGD8_9VIBR</name>
<sequence>MRRPVVMGNWKLNGSKAMVTELLNGLNAEVANIEGVDIVVAPPALYLDQAERLIKEGGNKLILGAQNTDIHNSGAFTGDVSPEMLKDLGASHIIIGHSERREYHEESDEFVAKKFAFLKENGLTPVLCIGESEAQNEAGETEAVCARQINAVIKTQGVEALRGAIIAYEPIWAIGTGKAATAEDAQRIHASIRALIAAESAEIAEQVIIQYGGSVKPENAASYFTQPDIDGALVGGASLQAAGFAAIAKAAADAKNA</sequence>
<dbReference type="InterPro" id="IPR013785">
    <property type="entry name" value="Aldolase_TIM"/>
</dbReference>
<comment type="catalytic activity">
    <reaction evidence="7 8">
        <text>D-glyceraldehyde 3-phosphate = dihydroxyacetone phosphate</text>
        <dbReference type="Rhea" id="RHEA:18585"/>
        <dbReference type="ChEBI" id="CHEBI:57642"/>
        <dbReference type="ChEBI" id="CHEBI:59776"/>
        <dbReference type="EC" id="5.3.1.1"/>
    </reaction>
</comment>